<dbReference type="Proteomes" id="UP000231358">
    <property type="component" value="Unassembled WGS sequence"/>
</dbReference>
<evidence type="ECO:0000259" key="1">
    <source>
        <dbReference type="Pfam" id="PF01370"/>
    </source>
</evidence>
<dbReference type="InterPro" id="IPR001509">
    <property type="entry name" value="Epimerase_deHydtase"/>
</dbReference>
<comment type="caution">
    <text evidence="2">The sequence shown here is derived from an EMBL/GenBank/DDBJ whole genome shotgun (WGS) entry which is preliminary data.</text>
</comment>
<protein>
    <recommendedName>
        <fullName evidence="1">NAD-dependent epimerase/dehydratase domain-containing protein</fullName>
    </recommendedName>
</protein>
<dbReference type="EMBL" id="NEXV01000126">
    <property type="protein sequence ID" value="PIG87846.1"/>
    <property type="molecule type" value="Genomic_DNA"/>
</dbReference>
<accession>A0A2G7G4R4</accession>
<evidence type="ECO:0000313" key="2">
    <source>
        <dbReference type="EMBL" id="PIG87846.1"/>
    </source>
</evidence>
<keyword evidence="3" id="KW-1185">Reference proteome</keyword>
<sequence>MSNAQHALPKGSRVLVTGANSYIASHVVDQLLQLGYLVRGTIRAPKPWLSEYSTQKYGD</sequence>
<organism evidence="2 3">
    <name type="scientific">Aspergillus arachidicola</name>
    <dbReference type="NCBI Taxonomy" id="656916"/>
    <lineage>
        <taxon>Eukaryota</taxon>
        <taxon>Fungi</taxon>
        <taxon>Dikarya</taxon>
        <taxon>Ascomycota</taxon>
        <taxon>Pezizomycotina</taxon>
        <taxon>Eurotiomycetes</taxon>
        <taxon>Eurotiomycetidae</taxon>
        <taxon>Eurotiales</taxon>
        <taxon>Aspergillaceae</taxon>
        <taxon>Aspergillus</taxon>
        <taxon>Aspergillus subgen. Circumdati</taxon>
    </lineage>
</organism>
<dbReference type="STRING" id="656916.A0A2G7G4R4"/>
<name>A0A2G7G4R4_9EURO</name>
<proteinExistence type="predicted"/>
<evidence type="ECO:0000313" key="3">
    <source>
        <dbReference type="Proteomes" id="UP000231358"/>
    </source>
</evidence>
<dbReference type="InterPro" id="IPR036291">
    <property type="entry name" value="NAD(P)-bd_dom_sf"/>
</dbReference>
<dbReference type="Gene3D" id="3.40.50.720">
    <property type="entry name" value="NAD(P)-binding Rossmann-like Domain"/>
    <property type="match status" value="1"/>
</dbReference>
<dbReference type="AlphaFoldDB" id="A0A2G7G4R4"/>
<dbReference type="Pfam" id="PF01370">
    <property type="entry name" value="Epimerase"/>
    <property type="match status" value="1"/>
</dbReference>
<gene>
    <name evidence="2" type="ORF">AARAC_009850</name>
</gene>
<reference evidence="2 3" key="1">
    <citation type="submission" date="2017-05" db="EMBL/GenBank/DDBJ databases">
        <title>Genome sequence for an aflatoxigenic pathogen of Argentinian peanut, Aspergillus arachidicola.</title>
        <authorList>
            <person name="Moore G."/>
            <person name="Beltz S.B."/>
            <person name="Mack B.M."/>
        </authorList>
    </citation>
    <scope>NUCLEOTIDE SEQUENCE [LARGE SCALE GENOMIC DNA]</scope>
    <source>
        <strain evidence="2 3">CBS 117610</strain>
    </source>
</reference>
<feature type="domain" description="NAD-dependent epimerase/dehydratase" evidence="1">
    <location>
        <begin position="14"/>
        <end position="45"/>
    </location>
</feature>
<dbReference type="SUPFAM" id="SSF51735">
    <property type="entry name" value="NAD(P)-binding Rossmann-fold domains"/>
    <property type="match status" value="1"/>
</dbReference>